<dbReference type="Proteomes" id="UP000198804">
    <property type="component" value="Unassembled WGS sequence"/>
</dbReference>
<dbReference type="SUPFAM" id="SSF52172">
    <property type="entry name" value="CheY-like"/>
    <property type="match status" value="1"/>
</dbReference>
<reference evidence="4" key="1">
    <citation type="submission" date="2016-10" db="EMBL/GenBank/DDBJ databases">
        <authorList>
            <person name="Varghese N."/>
            <person name="Submissions S."/>
        </authorList>
    </citation>
    <scope>NUCLEOTIDE SEQUENCE [LARGE SCALE GENOMIC DNA]</scope>
    <source>
        <strain evidence="4">CGMCC 1.6474</strain>
    </source>
</reference>
<dbReference type="PROSITE" id="PS50110">
    <property type="entry name" value="RESPONSE_REGULATORY"/>
    <property type="match status" value="1"/>
</dbReference>
<dbReference type="InterPro" id="IPR001789">
    <property type="entry name" value="Sig_transdc_resp-reg_receiver"/>
</dbReference>
<dbReference type="AlphaFoldDB" id="A0A1I4JK91"/>
<evidence type="ECO:0000313" key="3">
    <source>
        <dbReference type="EMBL" id="SFL67008.1"/>
    </source>
</evidence>
<protein>
    <submittedName>
        <fullName evidence="3">CheY chemotaxis protein or a CheY-like REC (Receiver) domain</fullName>
    </submittedName>
</protein>
<dbReference type="InterPro" id="IPR011006">
    <property type="entry name" value="CheY-like_superfamily"/>
</dbReference>
<evidence type="ECO:0000313" key="4">
    <source>
        <dbReference type="Proteomes" id="UP000198804"/>
    </source>
</evidence>
<name>A0A1I4JK91_9HYPH</name>
<organism evidence="3 4">
    <name type="scientific">Methylorubrum salsuginis</name>
    <dbReference type="NCBI Taxonomy" id="414703"/>
    <lineage>
        <taxon>Bacteria</taxon>
        <taxon>Pseudomonadati</taxon>
        <taxon>Pseudomonadota</taxon>
        <taxon>Alphaproteobacteria</taxon>
        <taxon>Hyphomicrobiales</taxon>
        <taxon>Methylobacteriaceae</taxon>
        <taxon>Methylorubrum</taxon>
    </lineage>
</organism>
<dbReference type="GO" id="GO:0000160">
    <property type="term" value="P:phosphorelay signal transduction system"/>
    <property type="evidence" value="ECO:0007669"/>
    <property type="project" value="InterPro"/>
</dbReference>
<dbReference type="STRING" id="414703.SAMN04488125_12073"/>
<proteinExistence type="predicted"/>
<dbReference type="EMBL" id="FOSV01000020">
    <property type="protein sequence ID" value="SFL67008.1"/>
    <property type="molecule type" value="Genomic_DNA"/>
</dbReference>
<feature type="domain" description="Response regulatory" evidence="2">
    <location>
        <begin position="15"/>
        <end position="126"/>
    </location>
</feature>
<evidence type="ECO:0000256" key="1">
    <source>
        <dbReference type="PROSITE-ProRule" id="PRU00169"/>
    </source>
</evidence>
<accession>A0A1I4JK91</accession>
<feature type="modified residue" description="4-aspartylphosphate" evidence="1">
    <location>
        <position position="66"/>
    </location>
</feature>
<keyword evidence="4" id="KW-1185">Reference proteome</keyword>
<keyword evidence="1" id="KW-0597">Phosphoprotein</keyword>
<gene>
    <name evidence="3" type="ORF">SAMN04488125_12073</name>
</gene>
<evidence type="ECO:0000259" key="2">
    <source>
        <dbReference type="PROSITE" id="PS50110"/>
    </source>
</evidence>
<sequence>MPVRSDRDSDLRDRRVLVVEDDYFWADELAGGLRRAGVAVLGPTGTLASALALLAPEPELDGAVIDMNLRGERADPLVDRLLALRVPVLLVTGYECSSLSVAHAGLPCLEKPVALAPVLNALSRLLPPR</sequence>
<dbReference type="Gene3D" id="3.40.50.2300">
    <property type="match status" value="1"/>
</dbReference>